<evidence type="ECO:0000256" key="2">
    <source>
        <dbReference type="ARBA" id="ARBA00022741"/>
    </source>
</evidence>
<dbReference type="Gene3D" id="3.10.290.10">
    <property type="entry name" value="RNA-binding S4 domain"/>
    <property type="match status" value="1"/>
</dbReference>
<feature type="binding site" evidence="8">
    <location>
        <position position="160"/>
    </location>
    <ligand>
        <name>L-tyrosine</name>
        <dbReference type="ChEBI" id="CHEBI:58315"/>
    </ligand>
</feature>
<feature type="domain" description="RNA-binding S4" evidence="10">
    <location>
        <begin position="343"/>
        <end position="406"/>
    </location>
</feature>
<dbReference type="CDD" id="cd00805">
    <property type="entry name" value="TyrRS_core"/>
    <property type="match status" value="1"/>
</dbReference>
<dbReference type="InterPro" id="IPR024107">
    <property type="entry name" value="Tyr-tRNA-ligase_bac_1"/>
</dbReference>
<keyword evidence="5 8" id="KW-0648">Protein biosynthesis</keyword>
<protein>
    <recommendedName>
        <fullName evidence="8">Tyrosine--tRNA ligase</fullName>
        <ecNumber evidence="8">6.1.1.1</ecNumber>
    </recommendedName>
    <alternativeName>
        <fullName evidence="8">Tyrosyl-tRNA synthetase</fullName>
        <shortName evidence="8">TyrRS</shortName>
    </alternativeName>
</protein>
<keyword evidence="2 8" id="KW-0547">Nucleotide-binding</keyword>
<dbReference type="Proteomes" id="UP000255523">
    <property type="component" value="Unassembled WGS sequence"/>
</dbReference>
<dbReference type="GO" id="GO:0004831">
    <property type="term" value="F:tyrosine-tRNA ligase activity"/>
    <property type="evidence" value="ECO:0007669"/>
    <property type="project" value="UniProtKB-UniRule"/>
</dbReference>
<dbReference type="OrthoDB" id="9804243at2"/>
<dbReference type="InterPro" id="IPR024088">
    <property type="entry name" value="Tyr-tRNA-ligase_bac-type"/>
</dbReference>
<dbReference type="EMBL" id="UHFX01000003">
    <property type="protein sequence ID" value="SUO03596.1"/>
    <property type="molecule type" value="Genomic_DNA"/>
</dbReference>
<dbReference type="SUPFAM" id="SSF55174">
    <property type="entry name" value="Alpha-L RNA-binding motif"/>
    <property type="match status" value="1"/>
</dbReference>
<keyword evidence="4 9" id="KW-0694">RNA-binding</keyword>
<dbReference type="SUPFAM" id="SSF52374">
    <property type="entry name" value="Nucleotidylyl transferase"/>
    <property type="match status" value="1"/>
</dbReference>
<dbReference type="PROSITE" id="PS50889">
    <property type="entry name" value="S4"/>
    <property type="match status" value="1"/>
</dbReference>
<dbReference type="EC" id="6.1.1.1" evidence="8"/>
<evidence type="ECO:0000256" key="3">
    <source>
        <dbReference type="ARBA" id="ARBA00022840"/>
    </source>
</evidence>
<evidence type="ECO:0000256" key="5">
    <source>
        <dbReference type="ARBA" id="ARBA00022917"/>
    </source>
</evidence>
<gene>
    <name evidence="8 11" type="primary">tyrS</name>
    <name evidence="11" type="ORF">NCTC11087_00463</name>
</gene>
<dbReference type="Pfam" id="PF00579">
    <property type="entry name" value="tRNA-synt_1b"/>
    <property type="match status" value="1"/>
</dbReference>
<keyword evidence="1 8" id="KW-0436">Ligase</keyword>
<evidence type="ECO:0000256" key="1">
    <source>
        <dbReference type="ARBA" id="ARBA00022598"/>
    </source>
</evidence>
<dbReference type="NCBIfam" id="TIGR00234">
    <property type="entry name" value="tyrS"/>
    <property type="match status" value="1"/>
</dbReference>
<feature type="binding site" evidence="8">
    <location>
        <position position="164"/>
    </location>
    <ligand>
        <name>L-tyrosine</name>
        <dbReference type="ChEBI" id="CHEBI:58315"/>
    </ligand>
</feature>
<comment type="similarity">
    <text evidence="8">Belongs to the class-I aminoacyl-tRNA synthetase family. TyrS type 1 subfamily.</text>
</comment>
<evidence type="ECO:0000313" key="12">
    <source>
        <dbReference type="Proteomes" id="UP000255523"/>
    </source>
</evidence>
<dbReference type="InterPro" id="IPR002942">
    <property type="entry name" value="S4_RNA-bd"/>
</dbReference>
<evidence type="ECO:0000259" key="10">
    <source>
        <dbReference type="SMART" id="SM00363"/>
    </source>
</evidence>
<evidence type="ECO:0000256" key="4">
    <source>
        <dbReference type="ARBA" id="ARBA00022884"/>
    </source>
</evidence>
<dbReference type="PANTHER" id="PTHR11766">
    <property type="entry name" value="TYROSYL-TRNA SYNTHETASE"/>
    <property type="match status" value="1"/>
</dbReference>
<accession>A0A380LP08</accession>
<sequence length="414" mass="47037">MKLFDELKWRGLVDNVTSPDVEDAINNEQLTFYIGTDPTADSLHIGHYSSLLMAKRLQMHGHHPIMLVGGATGFIGDPKATGERNMLTPEVLQKNYDALHAQISKLWGFDMVNNLDWTKDITIIDFLRDYGKLFNVNYMINKETVKKRLDSGISYTEFSYMILQSLDFYTLYKTRNCTMQIGGQDQWGNITSGLELIRKKCGADVKCYGLTMPLITKADGTKFGKSESGTVWLDPKKTSPYELYQFLFNTEDTKVIEYLKKLTFLTKEEIDALEVSLNEEPHKREAQKALASQVVKDLHGEEGLDSALKITNALFRGSFAELNDAQKLEAVAQMDQIECPCGLMLEDVLIQTHIASSKREAREWIKGNSISINGNKVNDPQMLIAQGNCCVQDYMILRRGKKNYYCVKMKEQEN</sequence>
<dbReference type="InterPro" id="IPR002307">
    <property type="entry name" value="Tyr-tRNA-ligase"/>
</dbReference>
<dbReference type="Gene3D" id="1.10.240.10">
    <property type="entry name" value="Tyrosyl-Transfer RNA Synthetase"/>
    <property type="match status" value="1"/>
</dbReference>
<proteinExistence type="inferred from homology"/>
<dbReference type="InterPro" id="IPR036986">
    <property type="entry name" value="S4_RNA-bd_sf"/>
</dbReference>
<keyword evidence="12" id="KW-1185">Reference proteome</keyword>
<dbReference type="CDD" id="cd00165">
    <property type="entry name" value="S4"/>
    <property type="match status" value="1"/>
</dbReference>
<evidence type="ECO:0000256" key="8">
    <source>
        <dbReference type="HAMAP-Rule" id="MF_02006"/>
    </source>
</evidence>
<organism evidence="11 12">
    <name type="scientific">Faecalicoccus pleomorphus</name>
    <dbReference type="NCBI Taxonomy" id="1323"/>
    <lineage>
        <taxon>Bacteria</taxon>
        <taxon>Bacillati</taxon>
        <taxon>Bacillota</taxon>
        <taxon>Erysipelotrichia</taxon>
        <taxon>Erysipelotrichales</taxon>
        <taxon>Erysipelotrichaceae</taxon>
        <taxon>Faecalicoccus</taxon>
    </lineage>
</organism>
<comment type="subcellular location">
    <subcellularLocation>
        <location evidence="8">Cytoplasm</location>
    </subcellularLocation>
</comment>
<dbReference type="AlphaFoldDB" id="A0A380LP08"/>
<dbReference type="HAMAP" id="MF_02006">
    <property type="entry name" value="Tyr_tRNA_synth_type1"/>
    <property type="match status" value="1"/>
</dbReference>
<evidence type="ECO:0000256" key="7">
    <source>
        <dbReference type="ARBA" id="ARBA00048248"/>
    </source>
</evidence>
<reference evidence="11 12" key="1">
    <citation type="submission" date="2018-06" db="EMBL/GenBank/DDBJ databases">
        <authorList>
            <consortium name="Pathogen Informatics"/>
            <person name="Doyle S."/>
        </authorList>
    </citation>
    <scope>NUCLEOTIDE SEQUENCE [LARGE SCALE GENOMIC DNA]</scope>
    <source>
        <strain evidence="11 12">NCTC11087</strain>
    </source>
</reference>
<name>A0A380LP08_9FIRM</name>
<dbReference type="GO" id="GO:0003723">
    <property type="term" value="F:RNA binding"/>
    <property type="evidence" value="ECO:0007669"/>
    <property type="project" value="UniProtKB-KW"/>
</dbReference>
<dbReference type="Pfam" id="PF22421">
    <property type="entry name" value="SYY_C-terminal"/>
    <property type="match status" value="1"/>
</dbReference>
<comment type="function">
    <text evidence="8">Catalyzes the attachment of tyrosine to tRNA(Tyr) in a two-step reaction: tyrosine is first activated by ATP to form Tyr-AMP and then transferred to the acceptor end of tRNA(Tyr).</text>
</comment>
<dbReference type="RefSeq" id="WP_022788971.1">
    <property type="nucleotide sequence ID" value="NZ_JACJKL010000008.1"/>
</dbReference>
<keyword evidence="8" id="KW-0963">Cytoplasm</keyword>
<feature type="binding site" evidence="8">
    <location>
        <position position="33"/>
    </location>
    <ligand>
        <name>L-tyrosine</name>
        <dbReference type="ChEBI" id="CHEBI:58315"/>
    </ligand>
</feature>
<dbReference type="InterPro" id="IPR001412">
    <property type="entry name" value="aa-tRNA-synth_I_CS"/>
</dbReference>
<dbReference type="FunFam" id="1.10.240.10:FF:000001">
    <property type="entry name" value="Tyrosine--tRNA ligase"/>
    <property type="match status" value="1"/>
</dbReference>
<dbReference type="GO" id="GO:0005524">
    <property type="term" value="F:ATP binding"/>
    <property type="evidence" value="ECO:0007669"/>
    <property type="project" value="UniProtKB-UniRule"/>
</dbReference>
<dbReference type="Gene3D" id="3.40.50.620">
    <property type="entry name" value="HUPs"/>
    <property type="match status" value="1"/>
</dbReference>
<dbReference type="GeneID" id="77461446"/>
<dbReference type="GO" id="GO:0005829">
    <property type="term" value="C:cytosol"/>
    <property type="evidence" value="ECO:0007669"/>
    <property type="project" value="TreeGrafter"/>
</dbReference>
<keyword evidence="3 8" id="KW-0067">ATP-binding</keyword>
<dbReference type="GO" id="GO:0006437">
    <property type="term" value="P:tyrosyl-tRNA aminoacylation"/>
    <property type="evidence" value="ECO:0007669"/>
    <property type="project" value="UniProtKB-UniRule"/>
</dbReference>
<dbReference type="InterPro" id="IPR002305">
    <property type="entry name" value="aa-tRNA-synth_Ic"/>
</dbReference>
<comment type="catalytic activity">
    <reaction evidence="7 8">
        <text>tRNA(Tyr) + L-tyrosine + ATP = L-tyrosyl-tRNA(Tyr) + AMP + diphosphate + H(+)</text>
        <dbReference type="Rhea" id="RHEA:10220"/>
        <dbReference type="Rhea" id="RHEA-COMP:9706"/>
        <dbReference type="Rhea" id="RHEA-COMP:9707"/>
        <dbReference type="ChEBI" id="CHEBI:15378"/>
        <dbReference type="ChEBI" id="CHEBI:30616"/>
        <dbReference type="ChEBI" id="CHEBI:33019"/>
        <dbReference type="ChEBI" id="CHEBI:58315"/>
        <dbReference type="ChEBI" id="CHEBI:78442"/>
        <dbReference type="ChEBI" id="CHEBI:78536"/>
        <dbReference type="ChEBI" id="CHEBI:456215"/>
        <dbReference type="EC" id="6.1.1.1"/>
    </reaction>
</comment>
<feature type="binding site" evidence="8">
    <location>
        <position position="225"/>
    </location>
    <ligand>
        <name>ATP</name>
        <dbReference type="ChEBI" id="CHEBI:30616"/>
    </ligand>
</feature>
<dbReference type="InterPro" id="IPR054608">
    <property type="entry name" value="SYY-like_C"/>
</dbReference>
<comment type="subunit">
    <text evidence="8">Homodimer.</text>
</comment>
<dbReference type="PRINTS" id="PR01040">
    <property type="entry name" value="TRNASYNTHTYR"/>
</dbReference>
<dbReference type="PROSITE" id="PS00178">
    <property type="entry name" value="AA_TRNA_LIGASE_I"/>
    <property type="match status" value="1"/>
</dbReference>
<keyword evidence="6 8" id="KW-0030">Aminoacyl-tRNA synthetase</keyword>
<dbReference type="InterPro" id="IPR014729">
    <property type="entry name" value="Rossmann-like_a/b/a_fold"/>
</dbReference>
<evidence type="ECO:0000256" key="6">
    <source>
        <dbReference type="ARBA" id="ARBA00023146"/>
    </source>
</evidence>
<dbReference type="SMART" id="SM00363">
    <property type="entry name" value="S4"/>
    <property type="match status" value="1"/>
</dbReference>
<evidence type="ECO:0000313" key="11">
    <source>
        <dbReference type="EMBL" id="SUO03596.1"/>
    </source>
</evidence>
<dbReference type="PANTHER" id="PTHR11766:SF0">
    <property type="entry name" value="TYROSINE--TRNA LIGASE, MITOCHONDRIAL"/>
    <property type="match status" value="1"/>
</dbReference>
<feature type="short sequence motif" description="'KMSKS' region" evidence="8">
    <location>
        <begin position="222"/>
        <end position="226"/>
    </location>
</feature>
<evidence type="ECO:0000256" key="9">
    <source>
        <dbReference type="PROSITE-ProRule" id="PRU00182"/>
    </source>
</evidence>
<feature type="short sequence motif" description="'HIGH' region" evidence="8">
    <location>
        <begin position="38"/>
        <end position="47"/>
    </location>
</feature>